<protein>
    <submittedName>
        <fullName evidence="4">Uncharacterized protein LOC111465465</fullName>
    </submittedName>
</protein>
<feature type="compositionally biased region" description="Basic and acidic residues" evidence="1">
    <location>
        <begin position="37"/>
        <end position="59"/>
    </location>
</feature>
<evidence type="ECO:0000256" key="1">
    <source>
        <dbReference type="SAM" id="MobiDB-lite"/>
    </source>
</evidence>
<proteinExistence type="predicted"/>
<keyword evidence="3" id="KW-1185">Reference proteome</keyword>
<evidence type="ECO:0000313" key="4">
    <source>
        <dbReference type="RefSeq" id="XP_022965623.1"/>
    </source>
</evidence>
<feature type="region of interest" description="Disordered" evidence="1">
    <location>
        <begin position="97"/>
        <end position="302"/>
    </location>
</feature>
<accession>A0A6J1HPI3</accession>
<gene>
    <name evidence="4" type="primary">LOC111465465</name>
</gene>
<feature type="domain" description="DCD" evidence="2">
    <location>
        <begin position="307"/>
        <end position="434"/>
    </location>
</feature>
<dbReference type="GeneID" id="111465465"/>
<dbReference type="Pfam" id="PF10539">
    <property type="entry name" value="Dev_Cell_Death"/>
    <property type="match status" value="1"/>
</dbReference>
<name>A0A6J1HPI3_CUCMA</name>
<organism evidence="3 4">
    <name type="scientific">Cucurbita maxima</name>
    <name type="common">Pumpkin</name>
    <name type="synonym">Winter squash</name>
    <dbReference type="NCBI Taxonomy" id="3661"/>
    <lineage>
        <taxon>Eukaryota</taxon>
        <taxon>Viridiplantae</taxon>
        <taxon>Streptophyta</taxon>
        <taxon>Embryophyta</taxon>
        <taxon>Tracheophyta</taxon>
        <taxon>Spermatophyta</taxon>
        <taxon>Magnoliopsida</taxon>
        <taxon>eudicotyledons</taxon>
        <taxon>Gunneridae</taxon>
        <taxon>Pentapetalae</taxon>
        <taxon>rosids</taxon>
        <taxon>fabids</taxon>
        <taxon>Cucurbitales</taxon>
        <taxon>Cucurbitaceae</taxon>
        <taxon>Cucurbiteae</taxon>
        <taxon>Cucurbita</taxon>
    </lineage>
</organism>
<sequence length="673" mass="76448">MKHDSNMEAESTLPECEEKDVGSPDEQTDEGNVENFSTEHEGKRKEAPTEQVDDMKEDATEFGNTSEAGKSNEKCIAKGSRKKKTIKVLKVKQKIVKKSPASNALRTKKAQVEQEDNKKEKEVHVAQEVGETPEAQNSKKDEEVSVDQEAGETLEAPISNKDEEVSVDQAVGETLEAQNPTENSSKPESKTKKITKALKVKRKIVKKSPASSQMKTNKNGKGNEKNVEDTVKPDKKANANESISKAEHIEKGEETSVSDRNNSEFKNSIKEQNNIEKVGSSDKRLKNHKRKEKDRAQMSRIEDKNEENLGGLIFMCSAKTKPDCFHYNIMGVSAGRKDTVLAIKPGLNLFLYDFDLRLLYGIYKASSSGGMKLEPKAFNGAFPAQVRFNVYKDCFPLAESIFKNAIQENYFEKHKFKVELSVKQVQKLSALFRPLGLLSRSATIGFLPKVPIRDRKVHRKVEDTRIRNSKSKGDARNDQSSSHGRDRHREEAPRHREDVPRELHVSEKDYRTYGLQVERRNLDLVPLPRPYLETYHRDHDRDYQLRHLEQPQREVVRSDHVHFNGKDYPVYSIDSRSQISRAISGSGLERPAYDPIYTHQYGLSSIVPYLLPSTREEAAAPMYSRSYVAETESMSHAARALPYYNQVHHVNVESDIMPVSSRYSFPGPSFSYR</sequence>
<feature type="region of interest" description="Disordered" evidence="1">
    <location>
        <begin position="458"/>
        <end position="505"/>
    </location>
</feature>
<dbReference type="PANTHER" id="PTHR46444">
    <property type="entry name" value="DCD (DEVELOPMENT AND CELL DEATH) DOMAIN PROTEIN-RELATED"/>
    <property type="match status" value="1"/>
</dbReference>
<evidence type="ECO:0000313" key="3">
    <source>
        <dbReference type="Proteomes" id="UP000504608"/>
    </source>
</evidence>
<feature type="compositionally biased region" description="Basic and acidic residues" evidence="1">
    <location>
        <begin position="110"/>
        <end position="125"/>
    </location>
</feature>
<evidence type="ECO:0000259" key="2">
    <source>
        <dbReference type="PROSITE" id="PS51222"/>
    </source>
</evidence>
<dbReference type="Proteomes" id="UP000504608">
    <property type="component" value="Unplaced"/>
</dbReference>
<feature type="compositionally biased region" description="Basic residues" evidence="1">
    <location>
        <begin position="192"/>
        <end position="206"/>
    </location>
</feature>
<dbReference type="AlphaFoldDB" id="A0A6J1HPI3"/>
<dbReference type="RefSeq" id="XP_022965623.1">
    <property type="nucleotide sequence ID" value="XM_023109855.1"/>
</dbReference>
<dbReference type="OrthoDB" id="1920894at2759"/>
<feature type="region of interest" description="Disordered" evidence="1">
    <location>
        <begin position="1"/>
        <end position="81"/>
    </location>
</feature>
<feature type="compositionally biased region" description="Basic and acidic residues" evidence="1">
    <location>
        <begin position="221"/>
        <end position="254"/>
    </location>
</feature>
<dbReference type="PROSITE" id="PS51222">
    <property type="entry name" value="DCD"/>
    <property type="match status" value="1"/>
</dbReference>
<dbReference type="SMART" id="SM00767">
    <property type="entry name" value="DCD"/>
    <property type="match status" value="1"/>
</dbReference>
<reference evidence="4" key="1">
    <citation type="submission" date="2025-08" db="UniProtKB">
        <authorList>
            <consortium name="RefSeq"/>
        </authorList>
    </citation>
    <scope>IDENTIFICATION</scope>
    <source>
        <tissue evidence="4">Young leaves</tissue>
    </source>
</reference>
<feature type="compositionally biased region" description="Basic and acidic residues" evidence="1">
    <location>
        <begin position="293"/>
        <end position="302"/>
    </location>
</feature>
<dbReference type="PANTHER" id="PTHR46444:SF3">
    <property type="entry name" value="DCD (DEVELOPMENT AND CELL DEATH) DOMAIN PROTEIN"/>
    <property type="match status" value="1"/>
</dbReference>
<feature type="compositionally biased region" description="Basic and acidic residues" evidence="1">
    <location>
        <begin position="460"/>
        <end position="505"/>
    </location>
</feature>
<dbReference type="KEGG" id="cmax:111465465"/>
<dbReference type="InterPro" id="IPR013989">
    <property type="entry name" value="Dev_and_cell_death_domain"/>
</dbReference>